<keyword evidence="5" id="KW-1185">Reference proteome</keyword>
<feature type="compositionally biased region" description="Polar residues" evidence="1">
    <location>
        <begin position="1"/>
        <end position="10"/>
    </location>
</feature>
<protein>
    <submittedName>
        <fullName evidence="3">Uncharacterized protein</fullName>
    </submittedName>
</protein>
<reference evidence="5" key="1">
    <citation type="journal article" date="2020" name="Genome Biol.">
        <title>Gamete binning: chromosome-level and haplotype-resolved genome assembly enabled by high-throughput single-cell sequencing of gamete genomes.</title>
        <authorList>
            <person name="Campoy J.A."/>
            <person name="Sun H."/>
            <person name="Goel M."/>
            <person name="Jiao W.-B."/>
            <person name="Folz-Donahue K."/>
            <person name="Wang N."/>
            <person name="Rubio M."/>
            <person name="Liu C."/>
            <person name="Kukat C."/>
            <person name="Ruiz D."/>
            <person name="Huettel B."/>
            <person name="Schneeberger K."/>
        </authorList>
    </citation>
    <scope>NUCLEOTIDE SEQUENCE [LARGE SCALE GENOMIC DNA]</scope>
    <source>
        <strain evidence="5">cv. Rojo Pasion</strain>
    </source>
</reference>
<accession>A0A6J5W1C6</accession>
<dbReference type="EMBL" id="CAEKDK010000001">
    <property type="protein sequence ID" value="CAB4266851.1"/>
    <property type="molecule type" value="Genomic_DNA"/>
</dbReference>
<organism evidence="3 5">
    <name type="scientific">Prunus armeniaca</name>
    <name type="common">Apricot</name>
    <name type="synonym">Armeniaca vulgaris</name>
    <dbReference type="NCBI Taxonomy" id="36596"/>
    <lineage>
        <taxon>Eukaryota</taxon>
        <taxon>Viridiplantae</taxon>
        <taxon>Streptophyta</taxon>
        <taxon>Embryophyta</taxon>
        <taxon>Tracheophyta</taxon>
        <taxon>Spermatophyta</taxon>
        <taxon>Magnoliopsida</taxon>
        <taxon>eudicotyledons</taxon>
        <taxon>Gunneridae</taxon>
        <taxon>Pentapetalae</taxon>
        <taxon>rosids</taxon>
        <taxon>fabids</taxon>
        <taxon>Rosales</taxon>
        <taxon>Rosaceae</taxon>
        <taxon>Amygdaloideae</taxon>
        <taxon>Amygdaleae</taxon>
        <taxon>Prunus</taxon>
    </lineage>
</organism>
<dbReference type="Proteomes" id="UP000507222">
    <property type="component" value="Unassembled WGS sequence"/>
</dbReference>
<dbReference type="Proteomes" id="UP000507245">
    <property type="component" value="Unassembled WGS sequence"/>
</dbReference>
<reference evidence="3 4" key="2">
    <citation type="submission" date="2020-05" db="EMBL/GenBank/DDBJ databases">
        <authorList>
            <person name="Campoy J."/>
            <person name="Schneeberger K."/>
            <person name="Spophaly S."/>
        </authorList>
    </citation>
    <scope>NUCLEOTIDE SEQUENCE [LARGE SCALE GENOMIC DNA]</scope>
    <source>
        <strain evidence="3">PruArmRojPasFocal</strain>
    </source>
</reference>
<sequence length="65" mass="6974">MALGTVTGTEAWTEPCRRRKPAGRGEKSDLGLEVLVALLASAGHLRCIFLGKIYALVHVGVLKDK</sequence>
<gene>
    <name evidence="2" type="ORF">CURHAP_LOCUS9372</name>
    <name evidence="3" type="ORF">ORAREDHAP_LOCUS2666</name>
</gene>
<dbReference type="EMBL" id="CAEKKB010000001">
    <property type="protein sequence ID" value="CAB4293627.1"/>
    <property type="molecule type" value="Genomic_DNA"/>
</dbReference>
<evidence type="ECO:0000313" key="2">
    <source>
        <dbReference type="EMBL" id="CAB4266851.1"/>
    </source>
</evidence>
<evidence type="ECO:0000313" key="3">
    <source>
        <dbReference type="EMBL" id="CAB4293627.1"/>
    </source>
</evidence>
<evidence type="ECO:0000256" key="1">
    <source>
        <dbReference type="SAM" id="MobiDB-lite"/>
    </source>
</evidence>
<name>A0A6J5W1C6_PRUAR</name>
<dbReference type="AlphaFoldDB" id="A0A6J5W1C6"/>
<evidence type="ECO:0000313" key="4">
    <source>
        <dbReference type="Proteomes" id="UP000507222"/>
    </source>
</evidence>
<feature type="region of interest" description="Disordered" evidence="1">
    <location>
        <begin position="1"/>
        <end position="25"/>
    </location>
</feature>
<proteinExistence type="predicted"/>
<evidence type="ECO:0000313" key="5">
    <source>
        <dbReference type="Proteomes" id="UP000507245"/>
    </source>
</evidence>